<dbReference type="GO" id="GO:0006950">
    <property type="term" value="P:response to stress"/>
    <property type="evidence" value="ECO:0007669"/>
    <property type="project" value="UniProtKB-ARBA"/>
</dbReference>
<dbReference type="PANTHER" id="PTHR33172">
    <property type="entry name" value="OS08G0516900 PROTEIN"/>
    <property type="match status" value="1"/>
</dbReference>
<reference evidence="4 5" key="1">
    <citation type="journal article" date="2021" name="Nat. Plants">
        <title>The Taxus genome provides insights into paclitaxel biosynthesis.</title>
        <authorList>
            <person name="Xiong X."/>
            <person name="Gou J."/>
            <person name="Liao Q."/>
            <person name="Li Y."/>
            <person name="Zhou Q."/>
            <person name="Bi G."/>
            <person name="Li C."/>
            <person name="Du R."/>
            <person name="Wang X."/>
            <person name="Sun T."/>
            <person name="Guo L."/>
            <person name="Liang H."/>
            <person name="Lu P."/>
            <person name="Wu Y."/>
            <person name="Zhang Z."/>
            <person name="Ro D.K."/>
            <person name="Shang Y."/>
            <person name="Huang S."/>
            <person name="Yan J."/>
        </authorList>
    </citation>
    <scope>NUCLEOTIDE SEQUENCE [LARGE SCALE GENOMIC DNA]</scope>
    <source>
        <strain evidence="4">Ta-2019</strain>
    </source>
</reference>
<dbReference type="EMBL" id="JAHRHJ020000010">
    <property type="protein sequence ID" value="KAH9299872.1"/>
    <property type="molecule type" value="Genomic_DNA"/>
</dbReference>
<evidence type="ECO:0000256" key="1">
    <source>
        <dbReference type="ARBA" id="ARBA00004123"/>
    </source>
</evidence>
<dbReference type="GO" id="GO:0005634">
    <property type="term" value="C:nucleus"/>
    <property type="evidence" value="ECO:0007669"/>
    <property type="project" value="UniProtKB-SubCell"/>
</dbReference>
<gene>
    <name evidence="4" type="ORF">KI387_044095</name>
</gene>
<protein>
    <recommendedName>
        <fullName evidence="6">Oxidative stress 3</fullName>
    </recommendedName>
</protein>
<dbReference type="OMA" id="MITKASH"/>
<proteinExistence type="predicted"/>
<evidence type="ECO:0000256" key="3">
    <source>
        <dbReference type="SAM" id="MobiDB-lite"/>
    </source>
</evidence>
<evidence type="ECO:0000313" key="5">
    <source>
        <dbReference type="Proteomes" id="UP000824469"/>
    </source>
</evidence>
<dbReference type="PANTHER" id="PTHR33172:SF29">
    <property type="entry name" value="OS06G0559400 PROTEIN"/>
    <property type="match status" value="1"/>
</dbReference>
<comment type="subcellular location">
    <subcellularLocation>
        <location evidence="1">Nucleus</location>
    </subcellularLocation>
</comment>
<name>A0AA38CLE0_TAXCH</name>
<dbReference type="InterPro" id="IPR051992">
    <property type="entry name" value="OxStress_Response_Reg"/>
</dbReference>
<evidence type="ECO:0000256" key="2">
    <source>
        <dbReference type="ARBA" id="ARBA00023242"/>
    </source>
</evidence>
<comment type="caution">
    <text evidence="4">The sequence shown here is derived from an EMBL/GenBank/DDBJ whole genome shotgun (WGS) entry which is preliminary data.</text>
</comment>
<keyword evidence="2" id="KW-0539">Nucleus</keyword>
<keyword evidence="5" id="KW-1185">Reference proteome</keyword>
<evidence type="ECO:0008006" key="6">
    <source>
        <dbReference type="Google" id="ProtNLM"/>
    </source>
</evidence>
<dbReference type="AlphaFoldDB" id="A0AA38CLE0"/>
<organism evidence="4 5">
    <name type="scientific">Taxus chinensis</name>
    <name type="common">Chinese yew</name>
    <name type="synonym">Taxus wallichiana var. chinensis</name>
    <dbReference type="NCBI Taxonomy" id="29808"/>
    <lineage>
        <taxon>Eukaryota</taxon>
        <taxon>Viridiplantae</taxon>
        <taxon>Streptophyta</taxon>
        <taxon>Embryophyta</taxon>
        <taxon>Tracheophyta</taxon>
        <taxon>Spermatophyta</taxon>
        <taxon>Pinopsida</taxon>
        <taxon>Pinidae</taxon>
        <taxon>Conifers II</taxon>
        <taxon>Cupressales</taxon>
        <taxon>Taxaceae</taxon>
        <taxon>Taxus</taxon>
    </lineage>
</organism>
<accession>A0AA38CLE0</accession>
<sequence length="141" mass="15492">MEECDSNSFCSSDSRDGSESSNSNSSSWNNLSEAHDGPLYHMNNLAATLPRKRGLSSFYGGKSQSFSCLADVKCVEELAKPEDSYYRKKKLKRFESCGSRLNIASMISKRSNKASKMMATKSAVNFVLSSMPPVSPSKHIS</sequence>
<dbReference type="Proteomes" id="UP000824469">
    <property type="component" value="Unassembled WGS sequence"/>
</dbReference>
<evidence type="ECO:0000313" key="4">
    <source>
        <dbReference type="EMBL" id="KAH9299872.1"/>
    </source>
</evidence>
<feature type="region of interest" description="Disordered" evidence="3">
    <location>
        <begin position="1"/>
        <end position="30"/>
    </location>
</feature>
<feature type="compositionally biased region" description="Low complexity" evidence="3">
    <location>
        <begin position="19"/>
        <end position="30"/>
    </location>
</feature>
<feature type="compositionally biased region" description="Low complexity" evidence="3">
    <location>
        <begin position="1"/>
        <end position="12"/>
    </location>
</feature>